<proteinExistence type="predicted"/>
<sequence>MMSSKALACSTCLVSDGEQRRAERARRRGGHGQVHGSFTHAAGRRSATGSRLYARPVLLTRMSACGQPRRTGDALYRATRPTRCDNASKSWKNNCRDSMEGIAWKAHQLPAATLAASLAPQPHLTTSRPRNSTSISHSTSNVHCNHKMLRGQASRHTSSNRMGYPGPFPHRRLAPEPGR</sequence>
<evidence type="ECO:0000313" key="2">
    <source>
        <dbReference type="EMBL" id="KLT44687.1"/>
    </source>
</evidence>
<evidence type="ECO:0000313" key="3">
    <source>
        <dbReference type="Proteomes" id="UP000053611"/>
    </source>
</evidence>
<reference evidence="2 3" key="1">
    <citation type="submission" date="2015-03" db="EMBL/GenBank/DDBJ databases">
        <title>Genomics and transcriptomics of the oil-accumulating basidiomycete yeast T. oleaginosus allow insights into substrate utilization and the diverse evolutionary trajectories of mating systems in fungi.</title>
        <authorList>
            <consortium name="DOE Joint Genome Institute"/>
            <person name="Kourist R."/>
            <person name="Kracht O."/>
            <person name="Bracharz F."/>
            <person name="Lipzen A."/>
            <person name="Nolan M."/>
            <person name="Ohm R."/>
            <person name="Grigoriev I."/>
            <person name="Sun S."/>
            <person name="Heitman J."/>
            <person name="Bruck T."/>
            <person name="Nowrousian M."/>
        </authorList>
    </citation>
    <scope>NUCLEOTIDE SEQUENCE [LARGE SCALE GENOMIC DNA]</scope>
    <source>
        <strain evidence="2 3">IBC0246</strain>
    </source>
</reference>
<dbReference type="AlphaFoldDB" id="A0A0J0XUG2"/>
<feature type="region of interest" description="Disordered" evidence="1">
    <location>
        <begin position="151"/>
        <end position="179"/>
    </location>
</feature>
<gene>
    <name evidence="2" type="ORF">CC85DRAFT_201825</name>
</gene>
<evidence type="ECO:0000256" key="1">
    <source>
        <dbReference type="SAM" id="MobiDB-lite"/>
    </source>
</evidence>
<keyword evidence="3" id="KW-1185">Reference proteome</keyword>
<dbReference type="Proteomes" id="UP000053611">
    <property type="component" value="Unassembled WGS sequence"/>
</dbReference>
<organism evidence="2 3">
    <name type="scientific">Cutaneotrichosporon oleaginosum</name>
    <dbReference type="NCBI Taxonomy" id="879819"/>
    <lineage>
        <taxon>Eukaryota</taxon>
        <taxon>Fungi</taxon>
        <taxon>Dikarya</taxon>
        <taxon>Basidiomycota</taxon>
        <taxon>Agaricomycotina</taxon>
        <taxon>Tremellomycetes</taxon>
        <taxon>Trichosporonales</taxon>
        <taxon>Trichosporonaceae</taxon>
        <taxon>Cutaneotrichosporon</taxon>
    </lineage>
</organism>
<feature type="region of interest" description="Disordered" evidence="1">
    <location>
        <begin position="20"/>
        <end position="49"/>
    </location>
</feature>
<protein>
    <submittedName>
        <fullName evidence="2">Uncharacterized protein</fullName>
    </submittedName>
</protein>
<name>A0A0J0XUG2_9TREE</name>
<dbReference type="EMBL" id="KQ087185">
    <property type="protein sequence ID" value="KLT44687.1"/>
    <property type="molecule type" value="Genomic_DNA"/>
</dbReference>
<accession>A0A0J0XUG2</accession>